<dbReference type="RefSeq" id="WP_307153138.1">
    <property type="nucleotide sequence ID" value="NZ_JAUSUK010000001.1"/>
</dbReference>
<name>A0ABU0C4M4_9BRAD</name>
<accession>A0ABU0C4M4</accession>
<organism evidence="1 2">
    <name type="scientific">Rhodopseudomonas julia</name>
    <dbReference type="NCBI Taxonomy" id="200617"/>
    <lineage>
        <taxon>Bacteria</taxon>
        <taxon>Pseudomonadati</taxon>
        <taxon>Pseudomonadota</taxon>
        <taxon>Alphaproteobacteria</taxon>
        <taxon>Hyphomicrobiales</taxon>
        <taxon>Nitrobacteraceae</taxon>
        <taxon>Rhodopseudomonas</taxon>
    </lineage>
</organism>
<keyword evidence="2" id="KW-1185">Reference proteome</keyword>
<evidence type="ECO:0000313" key="2">
    <source>
        <dbReference type="Proteomes" id="UP001230253"/>
    </source>
</evidence>
<protein>
    <submittedName>
        <fullName evidence="1">Uncharacterized protein</fullName>
    </submittedName>
</protein>
<sequence length="42" mass="4385">MVEMATACAVRPVLTNADCSAVRQHGEGHVAALAQSPMRHAP</sequence>
<proteinExistence type="predicted"/>
<evidence type="ECO:0000313" key="1">
    <source>
        <dbReference type="EMBL" id="MDQ0324891.1"/>
    </source>
</evidence>
<comment type="caution">
    <text evidence="1">The sequence shown here is derived from an EMBL/GenBank/DDBJ whole genome shotgun (WGS) entry which is preliminary data.</text>
</comment>
<reference evidence="1 2" key="1">
    <citation type="submission" date="2023-07" db="EMBL/GenBank/DDBJ databases">
        <title>Genomic Encyclopedia of Type Strains, Phase IV (KMG-IV): sequencing the most valuable type-strain genomes for metagenomic binning, comparative biology and taxonomic classification.</title>
        <authorList>
            <person name="Goeker M."/>
        </authorList>
    </citation>
    <scope>NUCLEOTIDE SEQUENCE [LARGE SCALE GENOMIC DNA]</scope>
    <source>
        <strain evidence="1 2">DSM 11549</strain>
    </source>
</reference>
<dbReference type="EMBL" id="JAUSUK010000001">
    <property type="protein sequence ID" value="MDQ0324891.1"/>
    <property type="molecule type" value="Genomic_DNA"/>
</dbReference>
<gene>
    <name evidence="1" type="ORF">J2R99_000740</name>
</gene>
<dbReference type="Proteomes" id="UP001230253">
    <property type="component" value="Unassembled WGS sequence"/>
</dbReference>